<name>G8LZJ0_ACECE</name>
<evidence type="ECO:0000313" key="2">
    <source>
        <dbReference type="Proteomes" id="UP000005435"/>
    </source>
</evidence>
<dbReference type="EMBL" id="CP003065">
    <property type="protein sequence ID" value="AEV66853.1"/>
    <property type="molecule type" value="Genomic_DNA"/>
</dbReference>
<proteinExistence type="predicted"/>
<dbReference type="AlphaFoldDB" id="G8LZJ0"/>
<dbReference type="STRING" id="720554.Clocl_0101"/>
<protein>
    <submittedName>
        <fullName evidence="1">Uncharacterized protein</fullName>
    </submittedName>
</protein>
<accession>G8LZJ0</accession>
<keyword evidence="2" id="KW-1185">Reference proteome</keyword>
<dbReference type="RefSeq" id="WP_014253491.1">
    <property type="nucleotide sequence ID" value="NC_016627.1"/>
</dbReference>
<reference evidence="2" key="1">
    <citation type="submission" date="2011-12" db="EMBL/GenBank/DDBJ databases">
        <title>Complete sequence of Clostridium clariflavum DSM 19732.</title>
        <authorList>
            <consortium name="US DOE Joint Genome Institute"/>
            <person name="Lucas S."/>
            <person name="Han J."/>
            <person name="Lapidus A."/>
            <person name="Cheng J.-F."/>
            <person name="Goodwin L."/>
            <person name="Pitluck S."/>
            <person name="Peters L."/>
            <person name="Teshima H."/>
            <person name="Detter J.C."/>
            <person name="Han C."/>
            <person name="Tapia R."/>
            <person name="Land M."/>
            <person name="Hauser L."/>
            <person name="Kyrpides N."/>
            <person name="Ivanova N."/>
            <person name="Pagani I."/>
            <person name="Kitzmiller T."/>
            <person name="Lynd L."/>
            <person name="Izquierdo J."/>
            <person name="Woyke T."/>
        </authorList>
    </citation>
    <scope>NUCLEOTIDE SEQUENCE [LARGE SCALE GENOMIC DNA]</scope>
    <source>
        <strain evidence="2">DSM 19732 / NBRC 101661 / EBR45</strain>
    </source>
</reference>
<gene>
    <name evidence="1" type="ordered locus">Clocl_0101</name>
</gene>
<dbReference type="HOGENOM" id="CLU_2896060_0_0_9"/>
<reference evidence="1 2" key="2">
    <citation type="journal article" date="2012" name="Stand. Genomic Sci.">
        <title>Complete Genome Sequence of Clostridium clariflavum DSM 19732.</title>
        <authorList>
            <person name="Izquierdo J.A."/>
            <person name="Goodwin L."/>
            <person name="Davenport K.W."/>
            <person name="Teshima H."/>
            <person name="Bruce D."/>
            <person name="Detter C."/>
            <person name="Tapia R."/>
            <person name="Han S."/>
            <person name="Land M."/>
            <person name="Hauser L."/>
            <person name="Jeffries C.D."/>
            <person name="Han J."/>
            <person name="Pitluck S."/>
            <person name="Nolan M."/>
            <person name="Chen A."/>
            <person name="Huntemann M."/>
            <person name="Mavromatis K."/>
            <person name="Mikhailova N."/>
            <person name="Liolios K."/>
            <person name="Woyke T."/>
            <person name="Lynd L.R."/>
        </authorList>
    </citation>
    <scope>NUCLEOTIDE SEQUENCE [LARGE SCALE GENOMIC DNA]</scope>
    <source>
        <strain evidence="2">DSM 19732 / NBRC 101661 / EBR45</strain>
    </source>
</reference>
<sequence>MGWKHIVVEGHCFFGKSEANDNIPKCCKNGPGILGFIASIREKGNKNVVNFLLMERHAQHLF</sequence>
<evidence type="ECO:0000313" key="1">
    <source>
        <dbReference type="EMBL" id="AEV66853.1"/>
    </source>
</evidence>
<dbReference type="Proteomes" id="UP000005435">
    <property type="component" value="Chromosome"/>
</dbReference>
<organism evidence="1 2">
    <name type="scientific">Acetivibrio clariflavus (strain DSM 19732 / NBRC 101661 / EBR45)</name>
    <name type="common">Clostridium clariflavum</name>
    <dbReference type="NCBI Taxonomy" id="720554"/>
    <lineage>
        <taxon>Bacteria</taxon>
        <taxon>Bacillati</taxon>
        <taxon>Bacillota</taxon>
        <taxon>Clostridia</taxon>
        <taxon>Eubacteriales</taxon>
        <taxon>Oscillospiraceae</taxon>
        <taxon>Acetivibrio</taxon>
    </lineage>
</organism>
<dbReference type="KEGG" id="ccl:Clocl_0101"/>